<dbReference type="Proteomes" id="UP000278807">
    <property type="component" value="Unassembled WGS sequence"/>
</dbReference>
<gene>
    <name evidence="2" type="ORF">HNAJ_LOCUS1656</name>
</gene>
<evidence type="ECO:0000313" key="3">
    <source>
        <dbReference type="Proteomes" id="UP000278807"/>
    </source>
</evidence>
<feature type="region of interest" description="Disordered" evidence="1">
    <location>
        <begin position="1"/>
        <end position="20"/>
    </location>
</feature>
<evidence type="ECO:0000313" key="2">
    <source>
        <dbReference type="EMBL" id="VDN97515.1"/>
    </source>
</evidence>
<protein>
    <submittedName>
        <fullName evidence="4">Pheromone</fullName>
    </submittedName>
</protein>
<dbReference type="WBParaSite" id="HNAJ_0000165701-mRNA-1">
    <property type="protein sequence ID" value="HNAJ_0000165701-mRNA-1"/>
    <property type="gene ID" value="HNAJ_0000165701"/>
</dbReference>
<name>A0A0R3T3Q8_RODNA</name>
<dbReference type="EMBL" id="UZAE01000675">
    <property type="protein sequence ID" value="VDN97515.1"/>
    <property type="molecule type" value="Genomic_DNA"/>
</dbReference>
<evidence type="ECO:0000256" key="1">
    <source>
        <dbReference type="SAM" id="MobiDB-lite"/>
    </source>
</evidence>
<evidence type="ECO:0000313" key="4">
    <source>
        <dbReference type="WBParaSite" id="HNAJ_0000165701-mRNA-1"/>
    </source>
</evidence>
<organism evidence="4">
    <name type="scientific">Rodentolepis nana</name>
    <name type="common">Dwarf tapeworm</name>
    <name type="synonym">Hymenolepis nana</name>
    <dbReference type="NCBI Taxonomy" id="102285"/>
    <lineage>
        <taxon>Eukaryota</taxon>
        <taxon>Metazoa</taxon>
        <taxon>Spiralia</taxon>
        <taxon>Lophotrochozoa</taxon>
        <taxon>Platyhelminthes</taxon>
        <taxon>Cestoda</taxon>
        <taxon>Eucestoda</taxon>
        <taxon>Cyclophyllidea</taxon>
        <taxon>Hymenolepididae</taxon>
        <taxon>Rodentolepis</taxon>
    </lineage>
</organism>
<reference evidence="4" key="1">
    <citation type="submission" date="2017-02" db="UniProtKB">
        <authorList>
            <consortium name="WormBaseParasite"/>
        </authorList>
    </citation>
    <scope>IDENTIFICATION</scope>
</reference>
<keyword evidence="3" id="KW-1185">Reference proteome</keyword>
<sequence length="48" mass="4880">MNITITSAVPPTNTTTSVTVDTGDDVNYKAGSTCSTDTAATFAPQQNA</sequence>
<accession>A0A0R3T3Q8</accession>
<proteinExistence type="predicted"/>
<reference evidence="2 3" key="2">
    <citation type="submission" date="2018-11" db="EMBL/GenBank/DDBJ databases">
        <authorList>
            <consortium name="Pathogen Informatics"/>
        </authorList>
    </citation>
    <scope>NUCLEOTIDE SEQUENCE [LARGE SCALE GENOMIC DNA]</scope>
</reference>
<dbReference type="AlphaFoldDB" id="A0A0R3T3Q8"/>